<dbReference type="Pfam" id="PF09639">
    <property type="entry name" value="YjcQ"/>
    <property type="match status" value="1"/>
</dbReference>
<reference evidence="1" key="1">
    <citation type="submission" date="2021-02" db="EMBL/GenBank/DDBJ databases">
        <title>Metagenome-assembled genomes from human diarrheal sample B26.</title>
        <authorList>
            <person name="Ateba T.P."/>
            <person name="Alayande K.A."/>
            <person name="Mwanza M."/>
        </authorList>
    </citation>
    <scope>NUCLEOTIDE SEQUENCE</scope>
    <source>
        <strain evidence="1">06WH</strain>
    </source>
</reference>
<sequence>MAKNDYYTIVAKILVYLYRKYKGLTSDSEKIIPMSDDYPVEEKQLIETIGMMQEQNFIKGIIIRDWSDEIVTVGYDSLEITPQGIDYLRENSTIRKVCETLKEADQIWSLFM</sequence>
<dbReference type="Gene3D" id="1.10.10.10">
    <property type="entry name" value="Winged helix-like DNA-binding domain superfamily/Winged helix DNA-binding domain"/>
    <property type="match status" value="1"/>
</dbReference>
<dbReference type="Proteomes" id="UP000737612">
    <property type="component" value="Unassembled WGS sequence"/>
</dbReference>
<dbReference type="InterPro" id="IPR036388">
    <property type="entry name" value="WH-like_DNA-bd_sf"/>
</dbReference>
<proteinExistence type="predicted"/>
<protein>
    <recommendedName>
        <fullName evidence="3">YjcQ protein</fullName>
    </recommendedName>
</protein>
<dbReference type="AlphaFoldDB" id="A0A938ZD20"/>
<dbReference type="InterPro" id="IPR036390">
    <property type="entry name" value="WH_DNA-bd_sf"/>
</dbReference>
<accession>A0A938ZD20</accession>
<dbReference type="SUPFAM" id="SSF46785">
    <property type="entry name" value="Winged helix' DNA-binding domain"/>
    <property type="match status" value="1"/>
</dbReference>
<dbReference type="EMBL" id="JAFHBD010000063">
    <property type="protein sequence ID" value="MBN2954444.1"/>
    <property type="molecule type" value="Genomic_DNA"/>
</dbReference>
<evidence type="ECO:0000313" key="2">
    <source>
        <dbReference type="Proteomes" id="UP000737612"/>
    </source>
</evidence>
<dbReference type="InterPro" id="IPR018597">
    <property type="entry name" value="Phage_Tuc2009_YjcQ"/>
</dbReference>
<gene>
    <name evidence="1" type="ORF">JTJ23_12845</name>
</gene>
<evidence type="ECO:0008006" key="3">
    <source>
        <dbReference type="Google" id="ProtNLM"/>
    </source>
</evidence>
<comment type="caution">
    <text evidence="1">The sequence shown here is derived from an EMBL/GenBank/DDBJ whole genome shotgun (WGS) entry which is preliminary data.</text>
</comment>
<evidence type="ECO:0000313" key="1">
    <source>
        <dbReference type="EMBL" id="MBN2954444.1"/>
    </source>
</evidence>
<name>A0A938ZD20_9FIRM</name>
<organism evidence="1 2">
    <name type="scientific">Fusicatenibacter saccharivorans</name>
    <dbReference type="NCBI Taxonomy" id="1150298"/>
    <lineage>
        <taxon>Bacteria</taxon>
        <taxon>Bacillati</taxon>
        <taxon>Bacillota</taxon>
        <taxon>Clostridia</taxon>
        <taxon>Lachnospirales</taxon>
        <taxon>Lachnospiraceae</taxon>
        <taxon>Fusicatenibacter</taxon>
    </lineage>
</organism>